<dbReference type="EMBL" id="BGPR01002784">
    <property type="protein sequence ID" value="GBM78879.1"/>
    <property type="molecule type" value="Genomic_DNA"/>
</dbReference>
<proteinExistence type="predicted"/>
<protein>
    <submittedName>
        <fullName evidence="1">Uncharacterized protein</fullName>
    </submittedName>
</protein>
<keyword evidence="2" id="KW-1185">Reference proteome</keyword>
<dbReference type="AlphaFoldDB" id="A0A4Y2INV2"/>
<dbReference type="Proteomes" id="UP000499080">
    <property type="component" value="Unassembled WGS sequence"/>
</dbReference>
<evidence type="ECO:0000313" key="1">
    <source>
        <dbReference type="EMBL" id="GBM78879.1"/>
    </source>
</evidence>
<gene>
    <name evidence="1" type="ORF">AVEN_12950_1</name>
</gene>
<evidence type="ECO:0000313" key="2">
    <source>
        <dbReference type="Proteomes" id="UP000499080"/>
    </source>
</evidence>
<name>A0A4Y2INV2_ARAVE</name>
<comment type="caution">
    <text evidence="1">The sequence shown here is derived from an EMBL/GenBank/DDBJ whole genome shotgun (WGS) entry which is preliminary data.</text>
</comment>
<reference evidence="1 2" key="1">
    <citation type="journal article" date="2019" name="Sci. Rep.">
        <title>Orb-weaving spider Araneus ventricosus genome elucidates the spidroin gene catalogue.</title>
        <authorList>
            <person name="Kono N."/>
            <person name="Nakamura H."/>
            <person name="Ohtoshi R."/>
            <person name="Moran D.A.P."/>
            <person name="Shinohara A."/>
            <person name="Yoshida Y."/>
            <person name="Fujiwara M."/>
            <person name="Mori M."/>
            <person name="Tomita M."/>
            <person name="Arakawa K."/>
        </authorList>
    </citation>
    <scope>NUCLEOTIDE SEQUENCE [LARGE SCALE GENOMIC DNA]</scope>
</reference>
<sequence>MVASTKKQKTLMLFFNKPSTNASPNPKSEGITSTCTSETNLFNERELLLLPSLSTTEVEMETDLPSQSYDESEIQIKSASKIDETDYSIQNQNSPVSGLEKCGIARKMHFLG</sequence>
<organism evidence="1 2">
    <name type="scientific">Araneus ventricosus</name>
    <name type="common">Orbweaver spider</name>
    <name type="synonym">Epeira ventricosa</name>
    <dbReference type="NCBI Taxonomy" id="182803"/>
    <lineage>
        <taxon>Eukaryota</taxon>
        <taxon>Metazoa</taxon>
        <taxon>Ecdysozoa</taxon>
        <taxon>Arthropoda</taxon>
        <taxon>Chelicerata</taxon>
        <taxon>Arachnida</taxon>
        <taxon>Araneae</taxon>
        <taxon>Araneomorphae</taxon>
        <taxon>Entelegynae</taxon>
        <taxon>Araneoidea</taxon>
        <taxon>Araneidae</taxon>
        <taxon>Araneus</taxon>
    </lineage>
</organism>
<accession>A0A4Y2INV2</accession>